<dbReference type="GO" id="GO:0009089">
    <property type="term" value="P:lysine biosynthetic process via diaminopimelate"/>
    <property type="evidence" value="ECO:0007669"/>
    <property type="project" value="InterPro"/>
</dbReference>
<name>A0A7I9W9I1_MYCAG</name>
<dbReference type="InterPro" id="IPR036291">
    <property type="entry name" value="NAD(P)-bd_dom_sf"/>
</dbReference>
<dbReference type="InterPro" id="IPR045760">
    <property type="entry name" value="DAP_DH_C"/>
</dbReference>
<accession>A0A7I9W9I1</accession>
<evidence type="ECO:0000256" key="2">
    <source>
        <dbReference type="ARBA" id="ARBA00023002"/>
    </source>
</evidence>
<evidence type="ECO:0000256" key="1">
    <source>
        <dbReference type="ARBA" id="ARBA00022857"/>
    </source>
</evidence>
<dbReference type="Pfam" id="PF01113">
    <property type="entry name" value="DapB_N"/>
    <property type="match status" value="1"/>
</dbReference>
<dbReference type="GO" id="GO:0008839">
    <property type="term" value="F:4-hydroxy-tetrahydrodipicolinate reductase"/>
    <property type="evidence" value="ECO:0007669"/>
    <property type="project" value="InterPro"/>
</dbReference>
<protein>
    <submittedName>
        <fullName evidence="5">Dihydrodipicolinate reductase</fullName>
    </submittedName>
</protein>
<organism evidence="5 6">
    <name type="scientific">Mycolicibacterium agri</name>
    <name type="common">Mycobacterium agri</name>
    <dbReference type="NCBI Taxonomy" id="36811"/>
    <lineage>
        <taxon>Bacteria</taxon>
        <taxon>Bacillati</taxon>
        <taxon>Actinomycetota</taxon>
        <taxon>Actinomycetes</taxon>
        <taxon>Mycobacteriales</taxon>
        <taxon>Mycobacteriaceae</taxon>
        <taxon>Mycolicibacterium</taxon>
    </lineage>
</organism>
<feature type="domain" description="Dihydrodipicolinate reductase N-terminal" evidence="3">
    <location>
        <begin position="62"/>
        <end position="125"/>
    </location>
</feature>
<proteinExistence type="predicted"/>
<dbReference type="InterPro" id="IPR000846">
    <property type="entry name" value="DapB_N"/>
</dbReference>
<dbReference type="SUPFAM" id="SSF51735">
    <property type="entry name" value="NAD(P)-binding Rossmann-fold domains"/>
    <property type="match status" value="1"/>
</dbReference>
<dbReference type="Proteomes" id="UP000465302">
    <property type="component" value="Unassembled WGS sequence"/>
</dbReference>
<evidence type="ECO:0000313" key="6">
    <source>
        <dbReference type="Proteomes" id="UP000465302"/>
    </source>
</evidence>
<evidence type="ECO:0000259" key="3">
    <source>
        <dbReference type="Pfam" id="PF01113"/>
    </source>
</evidence>
<keyword evidence="1" id="KW-0521">NADP</keyword>
<feature type="domain" description="2,4-diaminopentanoate dehydrogenase C-terminal" evidence="4">
    <location>
        <begin position="187"/>
        <end position="397"/>
    </location>
</feature>
<dbReference type="Pfam" id="PF19328">
    <property type="entry name" value="DAP_DH_C"/>
    <property type="match status" value="1"/>
</dbReference>
<comment type="caution">
    <text evidence="5">The sequence shown here is derived from an EMBL/GenBank/DDBJ whole genome shotgun (WGS) entry which is preliminary data.</text>
</comment>
<dbReference type="Gene3D" id="3.40.50.720">
    <property type="entry name" value="NAD(P)-binding Rossmann-like Domain"/>
    <property type="match status" value="1"/>
</dbReference>
<evidence type="ECO:0000313" key="5">
    <source>
        <dbReference type="EMBL" id="GFG53937.1"/>
    </source>
</evidence>
<sequence length="405" mass="42949">MHVLGGEPGSRLRRVLLHRRMVSPPRLGLSETTNSAALISYAERVPNTTQNTTPHRVVQWTTGNVGKSAVEAIAKNPNYELVGCYAWSADKVGVDVGELAGIEPLGVTATNDVDALLALKPDCVVYNPMWINVDELVRILSAGVNVVTSASFITGHNLGDGRDRIEEACRQGGSTIFGSGVSPGFADVLAIVAATACDRVDKVIIAESADTTLYDSPDTERPAGFGMPIDDPNLPPMAENGTAVFAEAVRLVADSLGVELDEVVCEAEYAHTTEDLDLGSWVIKAGCVAGVFASWQGRVGGKTVVDLNVRWRKGQTLDPDWKLDGDGWKITIEGRPTVNMQVGFLPPPDMIENMKSIEDLFVIGHIMTAVPPIHAIPAVVAAAPGIATYNDLPLPQARGTVPAGG</sequence>
<dbReference type="AlphaFoldDB" id="A0A7I9W9I1"/>
<gene>
    <name evidence="5" type="primary">dapB_6</name>
    <name evidence="5" type="ORF">MAGR_53780</name>
</gene>
<reference evidence="5 6" key="1">
    <citation type="journal article" date="2019" name="Emerg. Microbes Infect.">
        <title>Comprehensive subspecies identification of 175 nontuberculous mycobacteria species based on 7547 genomic profiles.</title>
        <authorList>
            <person name="Matsumoto Y."/>
            <person name="Kinjo T."/>
            <person name="Motooka D."/>
            <person name="Nabeya D."/>
            <person name="Jung N."/>
            <person name="Uechi K."/>
            <person name="Horii T."/>
            <person name="Iida T."/>
            <person name="Fujita J."/>
            <person name="Nakamura S."/>
        </authorList>
    </citation>
    <scope>NUCLEOTIDE SEQUENCE [LARGE SCALE GENOMIC DNA]</scope>
    <source>
        <strain evidence="5 6">JCM 6377</strain>
    </source>
</reference>
<dbReference type="CDD" id="cd24146">
    <property type="entry name" value="nat-AmDH_N_like"/>
    <property type="match status" value="1"/>
</dbReference>
<evidence type="ECO:0000259" key="4">
    <source>
        <dbReference type="Pfam" id="PF19328"/>
    </source>
</evidence>
<dbReference type="EMBL" id="BLKS01000001">
    <property type="protein sequence ID" value="GFG53937.1"/>
    <property type="molecule type" value="Genomic_DNA"/>
</dbReference>
<keyword evidence="2" id="KW-0560">Oxidoreductase</keyword>